<feature type="region of interest" description="Disordered" evidence="2">
    <location>
        <begin position="258"/>
        <end position="317"/>
    </location>
</feature>
<feature type="compositionally biased region" description="Basic and acidic residues" evidence="2">
    <location>
        <begin position="268"/>
        <end position="279"/>
    </location>
</feature>
<feature type="coiled-coil region" evidence="1">
    <location>
        <begin position="214"/>
        <end position="252"/>
    </location>
</feature>
<dbReference type="EMBL" id="JAGRRH010000084">
    <property type="protein sequence ID" value="KAG7337418.1"/>
    <property type="molecule type" value="Genomic_DNA"/>
</dbReference>
<evidence type="ECO:0000256" key="2">
    <source>
        <dbReference type="SAM" id="MobiDB-lite"/>
    </source>
</evidence>
<name>A0A9K3KAI1_9STRA</name>
<reference evidence="4" key="1">
    <citation type="journal article" date="2021" name="Sci. Rep.">
        <title>Diploid genomic architecture of Nitzschia inconspicua, an elite biomass production diatom.</title>
        <authorList>
            <person name="Oliver A."/>
            <person name="Podell S."/>
            <person name="Pinowska A."/>
            <person name="Traller J.C."/>
            <person name="Smith S.R."/>
            <person name="McClure R."/>
            <person name="Beliaev A."/>
            <person name="Bohutskyi P."/>
            <person name="Hill E.A."/>
            <person name="Rabines A."/>
            <person name="Zheng H."/>
            <person name="Allen L.Z."/>
            <person name="Kuo A."/>
            <person name="Grigoriev I.V."/>
            <person name="Allen A.E."/>
            <person name="Hazlebeck D."/>
            <person name="Allen E.E."/>
        </authorList>
    </citation>
    <scope>NUCLEOTIDE SEQUENCE</scope>
    <source>
        <strain evidence="4">Hildebrandi</strain>
    </source>
</reference>
<feature type="compositionally biased region" description="Acidic residues" evidence="2">
    <location>
        <begin position="282"/>
        <end position="296"/>
    </location>
</feature>
<evidence type="ECO:0000313" key="4">
    <source>
        <dbReference type="EMBL" id="KAG7339526.1"/>
    </source>
</evidence>
<feature type="region of interest" description="Disordered" evidence="2">
    <location>
        <begin position="1"/>
        <end position="34"/>
    </location>
</feature>
<evidence type="ECO:0000256" key="1">
    <source>
        <dbReference type="SAM" id="Coils"/>
    </source>
</evidence>
<proteinExistence type="predicted"/>
<reference evidence="4" key="2">
    <citation type="submission" date="2021-04" db="EMBL/GenBank/DDBJ databases">
        <authorList>
            <person name="Podell S."/>
        </authorList>
    </citation>
    <scope>NUCLEOTIDE SEQUENCE</scope>
    <source>
        <strain evidence="4">Hildebrandi</strain>
    </source>
</reference>
<evidence type="ECO:0000313" key="3">
    <source>
        <dbReference type="EMBL" id="KAG7337418.1"/>
    </source>
</evidence>
<feature type="compositionally biased region" description="Low complexity" evidence="2">
    <location>
        <begin position="302"/>
        <end position="312"/>
    </location>
</feature>
<keyword evidence="6" id="KW-1185">Reference proteome</keyword>
<keyword evidence="1" id="KW-0175">Coiled coil</keyword>
<dbReference type="OrthoDB" id="53668at2759"/>
<sequence length="355" mass="41430">MGSLTNNDNTDMDDDDHSIRSDEIVDDVDDDDDDTDVDDLMEVQHQDSFHNIRDELERVRLDKLRQELEALKLQGKISARQRQWELQQAQLKCHMAHTKLQEQLMERTHQSLYMRFWTYEYQEYQQKKKQNSNNSSSNKNNSSLTAAKAIVSPYVLKLETPLLSIMHRAFMVMPNQMEVTQNSYRKHLHSYLSREIRTLRKENALTSKRVVQQLSYAAEENDRLYDEYQRLVEEQERQLRTLRRQLLDLSSDKEQLLLSPNNKKSLHRGGELSETEHSETTYSEEDCTDRGSDDDDGHDHQSTPSVSPSPSSGRFPNKVTKLLLTPTESITKSIGNNVRNLRNLVIATDKFQLPF</sequence>
<organism evidence="4 6">
    <name type="scientific">Nitzschia inconspicua</name>
    <dbReference type="NCBI Taxonomy" id="303405"/>
    <lineage>
        <taxon>Eukaryota</taxon>
        <taxon>Sar</taxon>
        <taxon>Stramenopiles</taxon>
        <taxon>Ochrophyta</taxon>
        <taxon>Bacillariophyta</taxon>
        <taxon>Bacillariophyceae</taxon>
        <taxon>Bacillariophycidae</taxon>
        <taxon>Bacillariales</taxon>
        <taxon>Bacillariaceae</taxon>
        <taxon>Nitzschia</taxon>
    </lineage>
</organism>
<dbReference type="Proteomes" id="UP000693970">
    <property type="component" value="Unassembled WGS sequence"/>
</dbReference>
<protein>
    <submittedName>
        <fullName evidence="4">Uncharacterized protein</fullName>
    </submittedName>
</protein>
<comment type="caution">
    <text evidence="4">The sequence shown here is derived from an EMBL/GenBank/DDBJ whole genome shotgun (WGS) entry which is preliminary data.</text>
</comment>
<dbReference type="EMBL" id="JAGRRH010000013">
    <property type="protein sequence ID" value="KAG7359425.1"/>
    <property type="molecule type" value="Genomic_DNA"/>
</dbReference>
<feature type="compositionally biased region" description="Acidic residues" evidence="2">
    <location>
        <begin position="24"/>
        <end position="34"/>
    </location>
</feature>
<dbReference type="EMBL" id="JAGRRH010000033">
    <property type="protein sequence ID" value="KAG7339526.1"/>
    <property type="molecule type" value="Genomic_DNA"/>
</dbReference>
<accession>A0A9K3KAI1</accession>
<evidence type="ECO:0000313" key="6">
    <source>
        <dbReference type="Proteomes" id="UP000693970"/>
    </source>
</evidence>
<dbReference type="AlphaFoldDB" id="A0A9K3KAI1"/>
<gene>
    <name evidence="4" type="ORF">IV203_002579</name>
    <name evidence="3" type="ORF">IV203_002681</name>
    <name evidence="5" type="ORF">IV203_034523</name>
</gene>
<evidence type="ECO:0000313" key="5">
    <source>
        <dbReference type="EMBL" id="KAG7359425.1"/>
    </source>
</evidence>
<feature type="coiled-coil region" evidence="1">
    <location>
        <begin position="54"/>
        <end position="81"/>
    </location>
</feature>